<reference evidence="3" key="1">
    <citation type="journal article" date="2019" name="Int. J. Syst. Evol. Microbiol.">
        <title>The Global Catalogue of Microorganisms (GCM) 10K type strain sequencing project: providing services to taxonomists for standard genome sequencing and annotation.</title>
        <authorList>
            <consortium name="The Broad Institute Genomics Platform"/>
            <consortium name="The Broad Institute Genome Sequencing Center for Infectious Disease"/>
            <person name="Wu L."/>
            <person name="Ma J."/>
        </authorList>
    </citation>
    <scope>NUCLEOTIDE SEQUENCE [LARGE SCALE GENOMIC DNA]</scope>
    <source>
        <strain evidence="3">JCM 15614</strain>
    </source>
</reference>
<dbReference type="Pfam" id="PF00581">
    <property type="entry name" value="Rhodanese"/>
    <property type="match status" value="1"/>
</dbReference>
<keyword evidence="3" id="KW-1185">Reference proteome</keyword>
<dbReference type="EMBL" id="BAAAVV010000008">
    <property type="protein sequence ID" value="GAA3177063.1"/>
    <property type="molecule type" value="Genomic_DNA"/>
</dbReference>
<feature type="domain" description="Rhodanese" evidence="1">
    <location>
        <begin position="52"/>
        <end position="139"/>
    </location>
</feature>
<organism evidence="2 3">
    <name type="scientific">Blastococcus jejuensis</name>
    <dbReference type="NCBI Taxonomy" id="351224"/>
    <lineage>
        <taxon>Bacteria</taxon>
        <taxon>Bacillati</taxon>
        <taxon>Actinomycetota</taxon>
        <taxon>Actinomycetes</taxon>
        <taxon>Geodermatophilales</taxon>
        <taxon>Geodermatophilaceae</taxon>
        <taxon>Blastococcus</taxon>
    </lineage>
</organism>
<dbReference type="InterPro" id="IPR050229">
    <property type="entry name" value="GlpE_sulfurtransferase"/>
</dbReference>
<dbReference type="Proteomes" id="UP001499924">
    <property type="component" value="Unassembled WGS sequence"/>
</dbReference>
<sequence length="148" mass="15569">MAERDSAQAGSRTGGGAVVIATMIAARRPPTPRVTMAGVMPQQVPTVPADELPADAVVLDVREDDEWVHGHIDGATHIPMGDVPARLDDVPEGDPIYVTCRGGGRSARVTAWLNQNGYDAVNVGGGMGQWEAAGRPMVSETGQEPFVR</sequence>
<gene>
    <name evidence="2" type="ORF">GCM10010531_33450</name>
</gene>
<dbReference type="CDD" id="cd00158">
    <property type="entry name" value="RHOD"/>
    <property type="match status" value="1"/>
</dbReference>
<dbReference type="PANTHER" id="PTHR43031:SF1">
    <property type="entry name" value="PYRIDINE NUCLEOTIDE-DISULPHIDE OXIDOREDUCTASE"/>
    <property type="match status" value="1"/>
</dbReference>
<evidence type="ECO:0000313" key="2">
    <source>
        <dbReference type="EMBL" id="GAA3177063.1"/>
    </source>
</evidence>
<accession>A0ABP6PEW9</accession>
<evidence type="ECO:0000259" key="1">
    <source>
        <dbReference type="PROSITE" id="PS50206"/>
    </source>
</evidence>
<comment type="caution">
    <text evidence="2">The sequence shown here is derived from an EMBL/GenBank/DDBJ whole genome shotgun (WGS) entry which is preliminary data.</text>
</comment>
<dbReference type="SMART" id="SM00450">
    <property type="entry name" value="RHOD"/>
    <property type="match status" value="1"/>
</dbReference>
<dbReference type="InterPro" id="IPR001763">
    <property type="entry name" value="Rhodanese-like_dom"/>
</dbReference>
<evidence type="ECO:0000313" key="3">
    <source>
        <dbReference type="Proteomes" id="UP001499924"/>
    </source>
</evidence>
<dbReference type="SUPFAM" id="SSF52821">
    <property type="entry name" value="Rhodanese/Cell cycle control phosphatase"/>
    <property type="match status" value="1"/>
</dbReference>
<protein>
    <recommendedName>
        <fullName evidence="1">Rhodanese domain-containing protein</fullName>
    </recommendedName>
</protein>
<dbReference type="InterPro" id="IPR036873">
    <property type="entry name" value="Rhodanese-like_dom_sf"/>
</dbReference>
<dbReference type="Gene3D" id="3.40.250.10">
    <property type="entry name" value="Rhodanese-like domain"/>
    <property type="match status" value="1"/>
</dbReference>
<dbReference type="PROSITE" id="PS50206">
    <property type="entry name" value="RHODANESE_3"/>
    <property type="match status" value="1"/>
</dbReference>
<name>A0ABP6PEW9_9ACTN</name>
<proteinExistence type="predicted"/>
<dbReference type="PANTHER" id="PTHR43031">
    <property type="entry name" value="FAD-DEPENDENT OXIDOREDUCTASE"/>
    <property type="match status" value="1"/>
</dbReference>